<comment type="caution">
    <text evidence="6">The sequence shown here is derived from an EMBL/GenBank/DDBJ whole genome shotgun (WGS) entry which is preliminary data.</text>
</comment>
<keyword evidence="3" id="KW-0804">Transcription</keyword>
<keyword evidence="1" id="KW-0805">Transcription regulation</keyword>
<evidence type="ECO:0000313" key="7">
    <source>
        <dbReference type="Proteomes" id="UP000639396"/>
    </source>
</evidence>
<dbReference type="PANTHER" id="PTHR42756:SF1">
    <property type="entry name" value="TRANSCRIPTIONAL REPRESSOR OF EMRAB OPERON"/>
    <property type="match status" value="1"/>
</dbReference>
<feature type="domain" description="HTH marR-type" evidence="5">
    <location>
        <begin position="24"/>
        <end position="156"/>
    </location>
</feature>
<name>A0A927C5X9_9BACL</name>
<dbReference type="RefSeq" id="WP_190923769.1">
    <property type="nucleotide sequence ID" value="NZ_JACXJA010000001.1"/>
</dbReference>
<dbReference type="SMART" id="SM00529">
    <property type="entry name" value="HTH_DTXR"/>
    <property type="match status" value="1"/>
</dbReference>
<organism evidence="6 7">
    <name type="scientific">Paenibacillus oceani</name>
    <dbReference type="NCBI Taxonomy" id="2772510"/>
    <lineage>
        <taxon>Bacteria</taxon>
        <taxon>Bacillati</taxon>
        <taxon>Bacillota</taxon>
        <taxon>Bacilli</taxon>
        <taxon>Bacillales</taxon>
        <taxon>Paenibacillaceae</taxon>
        <taxon>Paenibacillus</taxon>
    </lineage>
</organism>
<dbReference type="InterPro" id="IPR022689">
    <property type="entry name" value="Iron_dep_repressor"/>
</dbReference>
<dbReference type="AlphaFoldDB" id="A0A927C5X9"/>
<dbReference type="GO" id="GO:0003677">
    <property type="term" value="F:DNA binding"/>
    <property type="evidence" value="ECO:0007669"/>
    <property type="project" value="UniProtKB-KW"/>
</dbReference>
<dbReference type="Gene3D" id="1.10.10.10">
    <property type="entry name" value="Winged helix-like DNA-binding domain superfamily/Winged helix DNA-binding domain"/>
    <property type="match status" value="1"/>
</dbReference>
<feature type="compositionally biased region" description="Basic and acidic residues" evidence="4">
    <location>
        <begin position="7"/>
        <end position="22"/>
    </location>
</feature>
<accession>A0A927C5X9</accession>
<dbReference type="EMBL" id="JACXJA010000001">
    <property type="protein sequence ID" value="MBD2860547.1"/>
    <property type="molecule type" value="Genomic_DNA"/>
</dbReference>
<evidence type="ECO:0000313" key="6">
    <source>
        <dbReference type="EMBL" id="MBD2860547.1"/>
    </source>
</evidence>
<dbReference type="Proteomes" id="UP000639396">
    <property type="component" value="Unassembled WGS sequence"/>
</dbReference>
<dbReference type="InterPro" id="IPR036388">
    <property type="entry name" value="WH-like_DNA-bd_sf"/>
</dbReference>
<evidence type="ECO:0000259" key="5">
    <source>
        <dbReference type="PROSITE" id="PS50995"/>
    </source>
</evidence>
<keyword evidence="7" id="KW-1185">Reference proteome</keyword>
<dbReference type="InterPro" id="IPR011991">
    <property type="entry name" value="ArsR-like_HTH"/>
</dbReference>
<dbReference type="CDD" id="cd00090">
    <property type="entry name" value="HTH_ARSR"/>
    <property type="match status" value="1"/>
</dbReference>
<sequence length="172" mass="20031">MNPNIPNDRDANTTSREPRDPGPPESLTRMMAKLTRQHQYNSHLLLKDHEVHPGQPPLLFLLSRHEGLRQSELAERLRIKPATVTVMLNRMVKNGLVERRTDPKDQRVSRVYLTDRGWSAVEEVRIALQTSEAHVFEGVTPEEKMLLRRLLLHMIDNVTKYEQLLSRQTKEE</sequence>
<evidence type="ECO:0000256" key="4">
    <source>
        <dbReference type="SAM" id="MobiDB-lite"/>
    </source>
</evidence>
<evidence type="ECO:0000256" key="2">
    <source>
        <dbReference type="ARBA" id="ARBA00023125"/>
    </source>
</evidence>
<dbReference type="SMART" id="SM00347">
    <property type="entry name" value="HTH_MARR"/>
    <property type="match status" value="1"/>
</dbReference>
<dbReference type="InterPro" id="IPR036390">
    <property type="entry name" value="WH_DNA-bd_sf"/>
</dbReference>
<dbReference type="PANTHER" id="PTHR42756">
    <property type="entry name" value="TRANSCRIPTIONAL REGULATOR, MARR"/>
    <property type="match status" value="1"/>
</dbReference>
<dbReference type="GO" id="GO:0003700">
    <property type="term" value="F:DNA-binding transcription factor activity"/>
    <property type="evidence" value="ECO:0007669"/>
    <property type="project" value="InterPro"/>
</dbReference>
<dbReference type="SUPFAM" id="SSF46785">
    <property type="entry name" value="Winged helix' DNA-binding domain"/>
    <property type="match status" value="1"/>
</dbReference>
<evidence type="ECO:0000256" key="1">
    <source>
        <dbReference type="ARBA" id="ARBA00023015"/>
    </source>
</evidence>
<dbReference type="GO" id="GO:0046914">
    <property type="term" value="F:transition metal ion binding"/>
    <property type="evidence" value="ECO:0007669"/>
    <property type="project" value="InterPro"/>
</dbReference>
<dbReference type="PROSITE" id="PS50995">
    <property type="entry name" value="HTH_MARR_2"/>
    <property type="match status" value="1"/>
</dbReference>
<proteinExistence type="predicted"/>
<evidence type="ECO:0000256" key="3">
    <source>
        <dbReference type="ARBA" id="ARBA00023163"/>
    </source>
</evidence>
<dbReference type="PRINTS" id="PR00598">
    <property type="entry name" value="HTHMARR"/>
</dbReference>
<gene>
    <name evidence="6" type="ORF">IDH45_00915</name>
</gene>
<dbReference type="Pfam" id="PF01047">
    <property type="entry name" value="MarR"/>
    <property type="match status" value="1"/>
</dbReference>
<dbReference type="InterPro" id="IPR000835">
    <property type="entry name" value="HTH_MarR-typ"/>
</dbReference>
<protein>
    <submittedName>
        <fullName evidence="6">MarR family transcriptional regulator</fullName>
    </submittedName>
</protein>
<reference evidence="6" key="1">
    <citation type="submission" date="2020-09" db="EMBL/GenBank/DDBJ databases">
        <title>A novel bacterium of genus Paenibacillus, isolated from South China Sea.</title>
        <authorList>
            <person name="Huang H."/>
            <person name="Mo K."/>
            <person name="Hu Y."/>
        </authorList>
    </citation>
    <scope>NUCLEOTIDE SEQUENCE</scope>
    <source>
        <strain evidence="6">IB182363</strain>
    </source>
</reference>
<feature type="region of interest" description="Disordered" evidence="4">
    <location>
        <begin position="1"/>
        <end position="26"/>
    </location>
</feature>
<keyword evidence="2" id="KW-0238">DNA-binding</keyword>